<evidence type="ECO:0000256" key="4">
    <source>
        <dbReference type="ARBA" id="ARBA00022519"/>
    </source>
</evidence>
<dbReference type="InterPro" id="IPR055348">
    <property type="entry name" value="DctQ"/>
</dbReference>
<evidence type="ECO:0000256" key="8">
    <source>
        <dbReference type="ARBA" id="ARBA00038436"/>
    </source>
</evidence>
<evidence type="ECO:0000256" key="7">
    <source>
        <dbReference type="ARBA" id="ARBA00023136"/>
    </source>
</evidence>
<feature type="transmembrane region" description="Helical" evidence="9">
    <location>
        <begin position="37"/>
        <end position="59"/>
    </location>
</feature>
<evidence type="ECO:0000256" key="1">
    <source>
        <dbReference type="ARBA" id="ARBA00004429"/>
    </source>
</evidence>
<dbReference type="EMBL" id="SMLM01000003">
    <property type="protein sequence ID" value="TFZ00556.1"/>
    <property type="molecule type" value="Genomic_DNA"/>
</dbReference>
<keyword evidence="6 9" id="KW-1133">Transmembrane helix</keyword>
<comment type="subunit">
    <text evidence="9">The complex comprises the extracytoplasmic solute receptor protein and the two transmembrane proteins.</text>
</comment>
<accession>A0A4Z0BMM0</accession>
<protein>
    <recommendedName>
        <fullName evidence="9">TRAP transporter small permease protein</fullName>
    </recommendedName>
</protein>
<keyword evidence="5 9" id="KW-0812">Transmembrane</keyword>
<keyword evidence="4 9" id="KW-0997">Cell inner membrane</keyword>
<dbReference type="OrthoDB" id="6900059at2"/>
<evidence type="ECO:0000256" key="2">
    <source>
        <dbReference type="ARBA" id="ARBA00022448"/>
    </source>
</evidence>
<evidence type="ECO:0000256" key="5">
    <source>
        <dbReference type="ARBA" id="ARBA00022692"/>
    </source>
</evidence>
<keyword evidence="12" id="KW-1185">Reference proteome</keyword>
<sequence>MRVLESLAKLCAILAGVLLTGITLMTCASLIGRNTTGHSIVGAFELTGVAAGAAIALFMPLCQIRRGNIIVDFFTASLPERVNDKFDRIGALLLFVVFALLAWRSTLGGINVWQSNSETQIMGFPEWVVYAFMVPAFALSALIGLWQAVFGFGGTKPEDPVAAAQEAVQ</sequence>
<feature type="domain" description="Tripartite ATP-independent periplasmic transporters DctQ component" evidence="10">
    <location>
        <begin position="22"/>
        <end position="147"/>
    </location>
</feature>
<dbReference type="RefSeq" id="WP_135264896.1">
    <property type="nucleotide sequence ID" value="NZ_SMLM01000003.1"/>
</dbReference>
<dbReference type="Pfam" id="PF04290">
    <property type="entry name" value="DctQ"/>
    <property type="match status" value="1"/>
</dbReference>
<dbReference type="PANTHER" id="PTHR35011">
    <property type="entry name" value="2,3-DIKETO-L-GULONATE TRAP TRANSPORTER SMALL PERMEASE PROTEIN YIAM"/>
    <property type="match status" value="1"/>
</dbReference>
<evidence type="ECO:0000256" key="9">
    <source>
        <dbReference type="RuleBase" id="RU369079"/>
    </source>
</evidence>
<comment type="caution">
    <text evidence="11">The sequence shown here is derived from an EMBL/GenBank/DDBJ whole genome shotgun (WGS) entry which is preliminary data.</text>
</comment>
<evidence type="ECO:0000313" key="11">
    <source>
        <dbReference type="EMBL" id="TFZ00556.1"/>
    </source>
</evidence>
<keyword evidence="3" id="KW-1003">Cell membrane</keyword>
<dbReference type="InterPro" id="IPR007387">
    <property type="entry name" value="TRAP_DctQ"/>
</dbReference>
<evidence type="ECO:0000256" key="6">
    <source>
        <dbReference type="ARBA" id="ARBA00022989"/>
    </source>
</evidence>
<feature type="transmembrane region" description="Helical" evidence="9">
    <location>
        <begin position="127"/>
        <end position="146"/>
    </location>
</feature>
<comment type="function">
    <text evidence="9">Part of the tripartite ATP-independent periplasmic (TRAP) transport system.</text>
</comment>
<dbReference type="GO" id="GO:0005886">
    <property type="term" value="C:plasma membrane"/>
    <property type="evidence" value="ECO:0007669"/>
    <property type="project" value="UniProtKB-SubCell"/>
</dbReference>
<keyword evidence="7 9" id="KW-0472">Membrane</keyword>
<evidence type="ECO:0000256" key="3">
    <source>
        <dbReference type="ARBA" id="ARBA00022475"/>
    </source>
</evidence>
<keyword evidence="2 9" id="KW-0813">Transport</keyword>
<dbReference type="Proteomes" id="UP000298180">
    <property type="component" value="Unassembled WGS sequence"/>
</dbReference>
<dbReference type="AlphaFoldDB" id="A0A4Z0BMM0"/>
<gene>
    <name evidence="11" type="ORF">EZ313_19055</name>
</gene>
<evidence type="ECO:0000259" key="10">
    <source>
        <dbReference type="Pfam" id="PF04290"/>
    </source>
</evidence>
<feature type="transmembrane region" description="Helical" evidence="9">
    <location>
        <begin position="89"/>
        <end position="107"/>
    </location>
</feature>
<organism evidence="11 12">
    <name type="scientific">Ramlibacter henchirensis</name>
    <dbReference type="NCBI Taxonomy" id="204072"/>
    <lineage>
        <taxon>Bacteria</taxon>
        <taxon>Pseudomonadati</taxon>
        <taxon>Pseudomonadota</taxon>
        <taxon>Betaproteobacteria</taxon>
        <taxon>Burkholderiales</taxon>
        <taxon>Comamonadaceae</taxon>
        <taxon>Ramlibacter</taxon>
    </lineage>
</organism>
<evidence type="ECO:0000313" key="12">
    <source>
        <dbReference type="Proteomes" id="UP000298180"/>
    </source>
</evidence>
<feature type="transmembrane region" description="Helical" evidence="9">
    <location>
        <begin position="7"/>
        <end position="31"/>
    </location>
</feature>
<name>A0A4Z0BMM0_9BURK</name>
<proteinExistence type="inferred from homology"/>
<comment type="subcellular location">
    <subcellularLocation>
        <location evidence="1 9">Cell inner membrane</location>
        <topology evidence="1 9">Multi-pass membrane protein</topology>
    </subcellularLocation>
</comment>
<reference evidence="11 12" key="1">
    <citation type="submission" date="2019-03" db="EMBL/GenBank/DDBJ databases">
        <title>Ramlibacter henchirensis DSM 14656, whole genome shotgun sequence.</title>
        <authorList>
            <person name="Zhang X."/>
            <person name="Feng G."/>
            <person name="Zhu H."/>
        </authorList>
    </citation>
    <scope>NUCLEOTIDE SEQUENCE [LARGE SCALE GENOMIC DNA]</scope>
    <source>
        <strain evidence="11 12">DSM 14656</strain>
    </source>
</reference>
<dbReference type="GO" id="GO:0022857">
    <property type="term" value="F:transmembrane transporter activity"/>
    <property type="evidence" value="ECO:0007669"/>
    <property type="project" value="UniProtKB-UniRule"/>
</dbReference>
<comment type="similarity">
    <text evidence="8 9">Belongs to the TRAP transporter small permease family.</text>
</comment>